<keyword evidence="2" id="KW-0698">rRNA processing</keyword>
<dbReference type="InterPro" id="IPR002381">
    <property type="entry name" value="RNase_PH_bac-type"/>
</dbReference>
<dbReference type="PROSITE" id="PS01277">
    <property type="entry name" value="RIBONUCLEASE_PH"/>
    <property type="match status" value="1"/>
</dbReference>
<evidence type="ECO:0000256" key="4">
    <source>
        <dbReference type="ARBA" id="ARBA00022694"/>
    </source>
</evidence>
<keyword evidence="5" id="KW-0694">RNA-binding</keyword>
<protein>
    <submittedName>
        <fullName evidence="8">Ribonuclease PH</fullName>
        <ecNumber evidence="8">2.7.7.56</ecNumber>
    </submittedName>
</protein>
<dbReference type="GO" id="GO:0031125">
    <property type="term" value="P:rRNA 3'-end processing"/>
    <property type="evidence" value="ECO:0007669"/>
    <property type="project" value="UniProtKB-ARBA"/>
</dbReference>
<dbReference type="SUPFAM" id="SSF54211">
    <property type="entry name" value="Ribosomal protein S5 domain 2-like"/>
    <property type="match status" value="1"/>
</dbReference>
<dbReference type="GO" id="GO:0016075">
    <property type="term" value="P:rRNA catabolic process"/>
    <property type="evidence" value="ECO:0007669"/>
    <property type="project" value="TreeGrafter"/>
</dbReference>
<dbReference type="InterPro" id="IPR018336">
    <property type="entry name" value="RNase_PH_CS"/>
</dbReference>
<dbReference type="EC" id="2.7.7.56" evidence="8"/>
<gene>
    <name evidence="8" type="ORF">ENL41_03410</name>
</gene>
<dbReference type="Proteomes" id="UP000886014">
    <property type="component" value="Unassembled WGS sequence"/>
</dbReference>
<keyword evidence="3" id="KW-0820">tRNA-binding</keyword>
<comment type="caution">
    <text evidence="8">The sequence shown here is derived from an EMBL/GenBank/DDBJ whole genome shotgun (WGS) entry which is preliminary data.</text>
</comment>
<evidence type="ECO:0000256" key="3">
    <source>
        <dbReference type="ARBA" id="ARBA00022555"/>
    </source>
</evidence>
<dbReference type="GO" id="GO:0009022">
    <property type="term" value="F:tRNA nucleotidyltransferase activity"/>
    <property type="evidence" value="ECO:0007669"/>
    <property type="project" value="UniProtKB-EC"/>
</dbReference>
<reference evidence="8" key="1">
    <citation type="journal article" date="2020" name="mSystems">
        <title>Genome- and Community-Level Interaction Insights into Carbon Utilization and Element Cycling Functions of Hydrothermarchaeota in Hydrothermal Sediment.</title>
        <authorList>
            <person name="Zhou Z."/>
            <person name="Liu Y."/>
            <person name="Xu W."/>
            <person name="Pan J."/>
            <person name="Luo Z.H."/>
            <person name="Li M."/>
        </authorList>
    </citation>
    <scope>NUCLEOTIDE SEQUENCE [LARGE SCALE GENOMIC DNA]</scope>
    <source>
        <strain evidence="8">HyVt-94</strain>
    </source>
</reference>
<evidence type="ECO:0000313" key="8">
    <source>
        <dbReference type="EMBL" id="HHF58453.1"/>
    </source>
</evidence>
<dbReference type="PANTHER" id="PTHR11953:SF0">
    <property type="entry name" value="EXOSOME COMPLEX COMPONENT RRP41"/>
    <property type="match status" value="1"/>
</dbReference>
<feature type="domain" description="Exoribonuclease phosphorolytic" evidence="7">
    <location>
        <begin position="155"/>
        <end position="192"/>
    </location>
</feature>
<dbReference type="SUPFAM" id="SSF55666">
    <property type="entry name" value="Ribonuclease PH domain 2-like"/>
    <property type="match status" value="1"/>
</dbReference>
<dbReference type="GO" id="GO:0008033">
    <property type="term" value="P:tRNA processing"/>
    <property type="evidence" value="ECO:0007669"/>
    <property type="project" value="UniProtKB-KW"/>
</dbReference>
<evidence type="ECO:0000256" key="1">
    <source>
        <dbReference type="ARBA" id="ARBA00006678"/>
    </source>
</evidence>
<dbReference type="FunFam" id="3.30.230.70:FF:000003">
    <property type="entry name" value="Ribonuclease PH"/>
    <property type="match status" value="1"/>
</dbReference>
<dbReference type="NCBIfam" id="TIGR01966">
    <property type="entry name" value="RNasePH"/>
    <property type="match status" value="1"/>
</dbReference>
<accession>A0A7C5M4Q6</accession>
<dbReference type="InterPro" id="IPR036345">
    <property type="entry name" value="ExoRNase_PH_dom2_sf"/>
</dbReference>
<dbReference type="AlphaFoldDB" id="A0A7C5M4Q6"/>
<dbReference type="EMBL" id="DRTV01000242">
    <property type="protein sequence ID" value="HHF58453.1"/>
    <property type="molecule type" value="Genomic_DNA"/>
</dbReference>
<name>A0A7C5M4Q6_UNCW3</name>
<keyword evidence="4" id="KW-0819">tRNA processing</keyword>
<dbReference type="InterPro" id="IPR020568">
    <property type="entry name" value="Ribosomal_Su5_D2-typ_SF"/>
</dbReference>
<dbReference type="InterPro" id="IPR015847">
    <property type="entry name" value="ExoRNase_PH_dom2"/>
</dbReference>
<dbReference type="GO" id="GO:0000049">
    <property type="term" value="F:tRNA binding"/>
    <property type="evidence" value="ECO:0007669"/>
    <property type="project" value="UniProtKB-KW"/>
</dbReference>
<sequence length="193" mass="21581">MERQKNELRPIKIVRKFLKDPEGSALIEMGNTKVLCTATVQDKVPNWLRGSGQGWLSAEYAMIPRATPERKVRESRAGKPDSRSIEISRIIGRSLRGILDLTKLDNFTIIIDCDVLQADGGTRTAAINAGFCALYDAIRYMLKNRLIKENPIKEYIGAVSVGIVDGEYVLDLSYEEDVRAEVDMNVSMTESGR</sequence>
<keyword evidence="8" id="KW-0548">Nucleotidyltransferase</keyword>
<dbReference type="PANTHER" id="PTHR11953">
    <property type="entry name" value="EXOSOME COMPLEX COMPONENT"/>
    <property type="match status" value="1"/>
</dbReference>
<organism evidence="8">
    <name type="scientific">candidate division WOR-3 bacterium</name>
    <dbReference type="NCBI Taxonomy" id="2052148"/>
    <lineage>
        <taxon>Bacteria</taxon>
        <taxon>Bacteria division WOR-3</taxon>
    </lineage>
</organism>
<dbReference type="InterPro" id="IPR001247">
    <property type="entry name" value="ExoRNase_PH_dom1"/>
</dbReference>
<feature type="domain" description="Exoribonuclease phosphorolytic" evidence="6">
    <location>
        <begin position="7"/>
        <end position="137"/>
    </location>
</feature>
<keyword evidence="8" id="KW-0808">Transferase</keyword>
<evidence type="ECO:0000256" key="2">
    <source>
        <dbReference type="ARBA" id="ARBA00022552"/>
    </source>
</evidence>
<dbReference type="Pfam" id="PF01138">
    <property type="entry name" value="RNase_PH"/>
    <property type="match status" value="1"/>
</dbReference>
<comment type="similarity">
    <text evidence="1">Belongs to the RNase PH family.</text>
</comment>
<evidence type="ECO:0000259" key="7">
    <source>
        <dbReference type="Pfam" id="PF03725"/>
    </source>
</evidence>
<dbReference type="Gene3D" id="3.30.230.70">
    <property type="entry name" value="GHMP Kinase, N-terminal domain"/>
    <property type="match status" value="1"/>
</dbReference>
<evidence type="ECO:0000259" key="6">
    <source>
        <dbReference type="Pfam" id="PF01138"/>
    </source>
</evidence>
<dbReference type="Pfam" id="PF03725">
    <property type="entry name" value="RNase_PH_C"/>
    <property type="match status" value="1"/>
</dbReference>
<dbReference type="InterPro" id="IPR050080">
    <property type="entry name" value="RNase_PH"/>
</dbReference>
<proteinExistence type="inferred from homology"/>
<evidence type="ECO:0000256" key="5">
    <source>
        <dbReference type="ARBA" id="ARBA00022884"/>
    </source>
</evidence>
<feature type="non-terminal residue" evidence="8">
    <location>
        <position position="193"/>
    </location>
</feature>
<dbReference type="InterPro" id="IPR027408">
    <property type="entry name" value="PNPase/RNase_PH_dom_sf"/>
</dbReference>